<keyword evidence="3" id="KW-1185">Reference proteome</keyword>
<feature type="compositionally biased region" description="Polar residues" evidence="1">
    <location>
        <begin position="1"/>
        <end position="28"/>
    </location>
</feature>
<proteinExistence type="predicted"/>
<organism evidence="2 3">
    <name type="scientific">Allacma fusca</name>
    <dbReference type="NCBI Taxonomy" id="39272"/>
    <lineage>
        <taxon>Eukaryota</taxon>
        <taxon>Metazoa</taxon>
        <taxon>Ecdysozoa</taxon>
        <taxon>Arthropoda</taxon>
        <taxon>Hexapoda</taxon>
        <taxon>Collembola</taxon>
        <taxon>Symphypleona</taxon>
        <taxon>Sminthuridae</taxon>
        <taxon>Allacma</taxon>
    </lineage>
</organism>
<gene>
    <name evidence="2" type="ORF">AFUS01_LOCUS44989</name>
</gene>
<feature type="region of interest" description="Disordered" evidence="1">
    <location>
        <begin position="1"/>
        <end position="41"/>
    </location>
</feature>
<feature type="compositionally biased region" description="Basic and acidic residues" evidence="1">
    <location>
        <begin position="29"/>
        <end position="41"/>
    </location>
</feature>
<evidence type="ECO:0000313" key="3">
    <source>
        <dbReference type="Proteomes" id="UP000708208"/>
    </source>
</evidence>
<protein>
    <submittedName>
        <fullName evidence="2">Uncharacterized protein</fullName>
    </submittedName>
</protein>
<sequence length="79" mass="8378">MVWSPCVNSKVTNGNGEGSNSLGQGSSSKKGDQPIGKGDEDLVKRANPCLYSSCSGYSKANCDTTCCIWSRQHKECESA</sequence>
<dbReference type="EMBL" id="CAJVCH010570707">
    <property type="protein sequence ID" value="CAG7835647.1"/>
    <property type="molecule type" value="Genomic_DNA"/>
</dbReference>
<evidence type="ECO:0000256" key="1">
    <source>
        <dbReference type="SAM" id="MobiDB-lite"/>
    </source>
</evidence>
<reference evidence="2" key="1">
    <citation type="submission" date="2021-06" db="EMBL/GenBank/DDBJ databases">
        <authorList>
            <person name="Hodson N. C."/>
            <person name="Mongue J. A."/>
            <person name="Jaron S. K."/>
        </authorList>
    </citation>
    <scope>NUCLEOTIDE SEQUENCE</scope>
</reference>
<name>A0A8J2Q0J8_9HEXA</name>
<comment type="caution">
    <text evidence="2">The sequence shown here is derived from an EMBL/GenBank/DDBJ whole genome shotgun (WGS) entry which is preliminary data.</text>
</comment>
<accession>A0A8J2Q0J8</accession>
<dbReference type="AlphaFoldDB" id="A0A8J2Q0J8"/>
<evidence type="ECO:0000313" key="2">
    <source>
        <dbReference type="EMBL" id="CAG7835647.1"/>
    </source>
</evidence>
<dbReference type="Proteomes" id="UP000708208">
    <property type="component" value="Unassembled WGS sequence"/>
</dbReference>